<dbReference type="Proteomes" id="UP000034231">
    <property type="component" value="Unassembled WGS sequence"/>
</dbReference>
<protein>
    <submittedName>
        <fullName evidence="2">Uncharacterized protein</fullName>
    </submittedName>
</protein>
<comment type="caution">
    <text evidence="2">The sequence shown here is derived from an EMBL/GenBank/DDBJ whole genome shotgun (WGS) entry which is preliminary data.</text>
</comment>
<feature type="signal peptide" evidence="1">
    <location>
        <begin position="1"/>
        <end position="18"/>
    </location>
</feature>
<dbReference type="EMBL" id="LBTX01000039">
    <property type="protein sequence ID" value="KKQ48253.1"/>
    <property type="molecule type" value="Genomic_DNA"/>
</dbReference>
<feature type="chain" id="PRO_5002532694" evidence="1">
    <location>
        <begin position="19"/>
        <end position="245"/>
    </location>
</feature>
<gene>
    <name evidence="2" type="ORF">US68_C0039G0002</name>
</gene>
<sequence>MKKLIVALILILTIQVFGQDYTANSMSSKNTSTTVLDSVATFTGTAELLRGYNSVSVTVRADQSGTYKILFGNTSTITTANAVKTYSFSYTANDTLHTKSVPADAPYMKVVFTNSGDTQTKFYLITMLNKGQTIAIDEFGSPLVSISRVSTTGYGTHFFGKHDTVITTTDTTTVPFILWCEGEIKANDSCEVSIDGAFTTGYTFIITETTAVTIPKWAILSSNKLYIRRYGGAGTVTFYLRLFGY</sequence>
<evidence type="ECO:0000313" key="3">
    <source>
        <dbReference type="Proteomes" id="UP000034231"/>
    </source>
</evidence>
<evidence type="ECO:0000313" key="2">
    <source>
        <dbReference type="EMBL" id="KKQ48253.1"/>
    </source>
</evidence>
<reference evidence="2 3" key="1">
    <citation type="journal article" date="2015" name="Nature">
        <title>rRNA introns, odd ribosomes, and small enigmatic genomes across a large radiation of phyla.</title>
        <authorList>
            <person name="Brown C.T."/>
            <person name="Hug L.A."/>
            <person name="Thomas B.C."/>
            <person name="Sharon I."/>
            <person name="Castelle C.J."/>
            <person name="Singh A."/>
            <person name="Wilkins M.J."/>
            <person name="Williams K.H."/>
            <person name="Banfield J.F."/>
        </authorList>
    </citation>
    <scope>NUCLEOTIDE SEQUENCE [LARGE SCALE GENOMIC DNA]</scope>
</reference>
<keyword evidence="1" id="KW-0732">Signal</keyword>
<name>A0A0G0HYU9_9BACT</name>
<accession>A0A0G0HYU9</accession>
<organism evidence="2 3">
    <name type="scientific">Candidatus Shapirobacteria bacterium GW2011_GWE1_38_10</name>
    <dbReference type="NCBI Taxonomy" id="1618488"/>
    <lineage>
        <taxon>Bacteria</taxon>
        <taxon>Candidatus Shapironibacteriota</taxon>
    </lineage>
</organism>
<evidence type="ECO:0000256" key="1">
    <source>
        <dbReference type="SAM" id="SignalP"/>
    </source>
</evidence>
<dbReference type="AlphaFoldDB" id="A0A0G0HYU9"/>
<proteinExistence type="predicted"/>